<accession>A0ACC3B975</accession>
<name>A0ACC3B975_9EURO</name>
<sequence>MPLRRSHKKSHHGCLQCKQRRIKCDEARPYCSPCHRKHLSCTFQSIAPRPQPAPRPTGSPHALSHTESGLPLSELELLHQWHVATARSLAHEAHLEDVVRITVPQEALTYPFLMHSILAVSALHLSFTSPTERRRSYKEAAIRHNNLSLSLCTPLLSNVTPENCHALFAFSCLTAVFAFGVQGRDGLPSAQGLIDVVEVFKMVRGVASVVQQARAWIEQGGMRQLLKIGKLRKRAAGTIYDRELCSHLQTFIEEQLQPREPCMHENVDISAVLLQAARCQLELLNVYMTMEDPNAILAWPVLLDAQFLDLLLRVEPTALIILAYYGTSLHLLFDNWWLDGWGQFIMNLTSMRHGSVGDWRIAWLVDVIQRDREYRLRTA</sequence>
<organism evidence="1 2">
    <name type="scientific">Aspergillus melleus</name>
    <dbReference type="NCBI Taxonomy" id="138277"/>
    <lineage>
        <taxon>Eukaryota</taxon>
        <taxon>Fungi</taxon>
        <taxon>Dikarya</taxon>
        <taxon>Ascomycota</taxon>
        <taxon>Pezizomycotina</taxon>
        <taxon>Eurotiomycetes</taxon>
        <taxon>Eurotiomycetidae</taxon>
        <taxon>Eurotiales</taxon>
        <taxon>Aspergillaceae</taxon>
        <taxon>Aspergillus</taxon>
        <taxon>Aspergillus subgen. Circumdati</taxon>
    </lineage>
</organism>
<evidence type="ECO:0000313" key="2">
    <source>
        <dbReference type="Proteomes" id="UP001177260"/>
    </source>
</evidence>
<dbReference type="EMBL" id="JAOPJF010000015">
    <property type="protein sequence ID" value="KAK1146793.1"/>
    <property type="molecule type" value="Genomic_DNA"/>
</dbReference>
<comment type="caution">
    <text evidence="1">The sequence shown here is derived from an EMBL/GenBank/DDBJ whole genome shotgun (WGS) entry which is preliminary data.</text>
</comment>
<gene>
    <name evidence="1" type="ORF">N8T08_002554</name>
</gene>
<reference evidence="1 2" key="1">
    <citation type="journal article" date="2023" name="ACS Omega">
        <title>Identification of the Neoaspergillic Acid Biosynthesis Gene Cluster by Establishing an In Vitro CRISPR-Ribonucleoprotein Genetic System in Aspergillus melleus.</title>
        <authorList>
            <person name="Yuan B."/>
            <person name="Grau M.F."/>
            <person name="Murata R.M."/>
            <person name="Torok T."/>
            <person name="Venkateswaran K."/>
            <person name="Stajich J.E."/>
            <person name="Wang C.C.C."/>
        </authorList>
    </citation>
    <scope>NUCLEOTIDE SEQUENCE [LARGE SCALE GENOMIC DNA]</scope>
    <source>
        <strain evidence="1 2">IMV 1140</strain>
    </source>
</reference>
<proteinExistence type="predicted"/>
<dbReference type="Proteomes" id="UP001177260">
    <property type="component" value="Unassembled WGS sequence"/>
</dbReference>
<keyword evidence="2" id="KW-1185">Reference proteome</keyword>
<protein>
    <submittedName>
        <fullName evidence="1">Uncharacterized protein</fullName>
    </submittedName>
</protein>
<evidence type="ECO:0000313" key="1">
    <source>
        <dbReference type="EMBL" id="KAK1146793.1"/>
    </source>
</evidence>